<accession>A0A1J4JZ37</accession>
<keyword evidence="4 12" id="KW-0328">Glycosyltransferase</keyword>
<organism evidence="12 13">
    <name type="scientific">Tritrichomonas foetus</name>
    <dbReference type="NCBI Taxonomy" id="1144522"/>
    <lineage>
        <taxon>Eukaryota</taxon>
        <taxon>Metamonada</taxon>
        <taxon>Parabasalia</taxon>
        <taxon>Tritrichomonadida</taxon>
        <taxon>Tritrichomonadidae</taxon>
        <taxon>Tritrichomonas</taxon>
    </lineage>
</organism>
<keyword evidence="5" id="KW-0808">Transferase</keyword>
<feature type="domain" description="Protein O-mannosyl-transferase C-terminal four TM" evidence="11">
    <location>
        <begin position="415"/>
        <end position="583"/>
    </location>
</feature>
<feature type="transmembrane region" description="Helical" evidence="9">
    <location>
        <begin position="210"/>
        <end position="230"/>
    </location>
</feature>
<dbReference type="PANTHER" id="PTHR10050:SF46">
    <property type="entry name" value="PROTEIN O-MANNOSYL-TRANSFERASE 2"/>
    <property type="match status" value="1"/>
</dbReference>
<feature type="domain" description="ArnT-like N-terminal" evidence="10">
    <location>
        <begin position="82"/>
        <end position="264"/>
    </location>
</feature>
<gene>
    <name evidence="12" type="ORF">TRFO_29996</name>
</gene>
<keyword evidence="6 9" id="KW-0812">Transmembrane</keyword>
<evidence type="ECO:0000256" key="4">
    <source>
        <dbReference type="ARBA" id="ARBA00022676"/>
    </source>
</evidence>
<evidence type="ECO:0000256" key="1">
    <source>
        <dbReference type="ARBA" id="ARBA00004127"/>
    </source>
</evidence>
<dbReference type="UniPathway" id="UPA00378"/>
<dbReference type="GO" id="GO:0016020">
    <property type="term" value="C:membrane"/>
    <property type="evidence" value="ECO:0007669"/>
    <property type="project" value="InterPro"/>
</dbReference>
<evidence type="ECO:0000256" key="8">
    <source>
        <dbReference type="ARBA" id="ARBA00023136"/>
    </source>
</evidence>
<dbReference type="InterPro" id="IPR027005">
    <property type="entry name" value="PMT-like"/>
</dbReference>
<evidence type="ECO:0000256" key="6">
    <source>
        <dbReference type="ARBA" id="ARBA00022692"/>
    </source>
</evidence>
<dbReference type="OrthoDB" id="292747at2759"/>
<name>A0A1J4JZ37_9EUKA</name>
<feature type="transmembrane region" description="Helical" evidence="9">
    <location>
        <begin position="468"/>
        <end position="486"/>
    </location>
</feature>
<feature type="transmembrane region" description="Helical" evidence="9">
    <location>
        <begin position="77"/>
        <end position="93"/>
    </location>
</feature>
<feature type="transmembrane region" description="Helical" evidence="9">
    <location>
        <begin position="493"/>
        <end position="511"/>
    </location>
</feature>
<dbReference type="Pfam" id="PF02366">
    <property type="entry name" value="PMT"/>
    <property type="match status" value="1"/>
</dbReference>
<dbReference type="EMBL" id="MLAK01000852">
    <property type="protein sequence ID" value="OHT02796.1"/>
    <property type="molecule type" value="Genomic_DNA"/>
</dbReference>
<evidence type="ECO:0000313" key="12">
    <source>
        <dbReference type="EMBL" id="OHT02796.1"/>
    </source>
</evidence>
<dbReference type="AlphaFoldDB" id="A0A1J4JZ37"/>
<keyword evidence="13" id="KW-1185">Reference proteome</keyword>
<feature type="transmembrane region" description="Helical" evidence="9">
    <location>
        <begin position="159"/>
        <end position="180"/>
    </location>
</feature>
<evidence type="ECO:0000256" key="3">
    <source>
        <dbReference type="ARBA" id="ARBA00007222"/>
    </source>
</evidence>
<feature type="transmembrane region" description="Helical" evidence="9">
    <location>
        <begin position="186"/>
        <end position="203"/>
    </location>
</feature>
<sequence>MTLDNFSKIYSSVKWLINSEKVRLVRNHQMMSDELPISPEHESRHVFNFNFVSFKRLYFSIFPPQKTRRLELDAKDAVAILFFTALGVITRIFRIQYPKNVVFDELYFGNFTNYYLRGQYFHDIHPPLAKLIMVGMAHMAGYKGEYSFTGPEYKSMAYVALRMTPAFFGALCVPLSYLIMRAMLCSHFASFTAAILVMSDLVLIVEARHILSDGILHFFTCLSIFSIFLYERNFNIFFFIFEGICLGCVASCKYTSGGIVLLALIRQYCLNNNYDFKDDSREDLENDSENNIFKDVYKGNFNYDFDDEKKLNKDVKNMNEDEKNYQENRTDNFSERSLRLSRNSFQYSTIRAFFLCVIVGIIHLICFTVHLTILPYLPENESDLIVIPDCVKRGLVDRMNPNWDARSRAPSMIRRVITLIIYMHASNMQIGNSHPYASKCWTWPLFLSRWVLFWTNEGKHIICVGNVLLWYPVFFGIVVNLILTLMRKDFRKLRATVLIGYLLSYLPFFLIPREMFLYHYAIPLIFGIYNLSILIERELKPVYRGFIYSLVIVMALIGYILWNPWAYGLTTEDFDFLVWNNNWRG</sequence>
<dbReference type="InterPro" id="IPR003342">
    <property type="entry name" value="ArnT-like_N"/>
</dbReference>
<evidence type="ECO:0000259" key="11">
    <source>
        <dbReference type="Pfam" id="PF16192"/>
    </source>
</evidence>
<dbReference type="VEuPathDB" id="TrichDB:TRFO_29996"/>
<evidence type="ECO:0000256" key="5">
    <source>
        <dbReference type="ARBA" id="ARBA00022679"/>
    </source>
</evidence>
<dbReference type="Pfam" id="PF16192">
    <property type="entry name" value="PMT_4TMC"/>
    <property type="match status" value="1"/>
</dbReference>
<comment type="similarity">
    <text evidence="3">Belongs to the glycosyltransferase 39 family.</text>
</comment>
<evidence type="ECO:0000256" key="9">
    <source>
        <dbReference type="SAM" id="Phobius"/>
    </source>
</evidence>
<comment type="caution">
    <text evidence="12">The sequence shown here is derived from an EMBL/GenBank/DDBJ whole genome shotgun (WGS) entry which is preliminary data.</text>
</comment>
<evidence type="ECO:0000256" key="2">
    <source>
        <dbReference type="ARBA" id="ARBA00004922"/>
    </source>
</evidence>
<evidence type="ECO:0000256" key="7">
    <source>
        <dbReference type="ARBA" id="ARBA00022989"/>
    </source>
</evidence>
<feature type="transmembrane region" description="Helical" evidence="9">
    <location>
        <begin position="517"/>
        <end position="535"/>
    </location>
</feature>
<comment type="pathway">
    <text evidence="2">Protein modification; protein glycosylation.</text>
</comment>
<dbReference type="PANTHER" id="PTHR10050">
    <property type="entry name" value="DOLICHYL-PHOSPHATE-MANNOSE--PROTEIN MANNOSYLTRANSFERASE"/>
    <property type="match status" value="1"/>
</dbReference>
<protein>
    <submittedName>
        <fullName evidence="12">Dolichyl-phosphate-mannose-protein mannosyltransferase</fullName>
    </submittedName>
</protein>
<reference evidence="12" key="1">
    <citation type="submission" date="2016-10" db="EMBL/GenBank/DDBJ databases">
        <authorList>
            <person name="Benchimol M."/>
            <person name="Almeida L.G."/>
            <person name="Vasconcelos A.T."/>
            <person name="Perreira-Neves A."/>
            <person name="Rosa I.A."/>
            <person name="Tasca T."/>
            <person name="Bogo M.R."/>
            <person name="de Souza W."/>
        </authorList>
    </citation>
    <scope>NUCLEOTIDE SEQUENCE [LARGE SCALE GENOMIC DNA]</scope>
    <source>
        <strain evidence="12">K</strain>
    </source>
</reference>
<dbReference type="Proteomes" id="UP000179807">
    <property type="component" value="Unassembled WGS sequence"/>
</dbReference>
<comment type="subcellular location">
    <subcellularLocation>
        <location evidence="1">Endomembrane system</location>
        <topology evidence="1">Multi-pass membrane protein</topology>
    </subcellularLocation>
</comment>
<dbReference type="GO" id="GO:0004169">
    <property type="term" value="F:dolichyl-phosphate-mannose-protein mannosyltransferase activity"/>
    <property type="evidence" value="ECO:0007669"/>
    <property type="project" value="TreeGrafter"/>
</dbReference>
<dbReference type="GO" id="GO:0012505">
    <property type="term" value="C:endomembrane system"/>
    <property type="evidence" value="ECO:0007669"/>
    <property type="project" value="UniProtKB-SubCell"/>
</dbReference>
<evidence type="ECO:0000313" key="13">
    <source>
        <dbReference type="Proteomes" id="UP000179807"/>
    </source>
</evidence>
<evidence type="ECO:0000259" key="10">
    <source>
        <dbReference type="Pfam" id="PF02366"/>
    </source>
</evidence>
<dbReference type="GeneID" id="94841803"/>
<keyword evidence="8 9" id="KW-0472">Membrane</keyword>
<dbReference type="InterPro" id="IPR032421">
    <property type="entry name" value="PMT_4TMC"/>
</dbReference>
<keyword evidence="7 9" id="KW-1133">Transmembrane helix</keyword>
<feature type="transmembrane region" description="Helical" evidence="9">
    <location>
        <begin position="542"/>
        <end position="562"/>
    </location>
</feature>
<dbReference type="RefSeq" id="XP_068355932.1">
    <property type="nucleotide sequence ID" value="XM_068507099.1"/>
</dbReference>
<feature type="transmembrane region" description="Helical" evidence="9">
    <location>
        <begin position="352"/>
        <end position="373"/>
    </location>
</feature>
<proteinExistence type="inferred from homology"/>